<comment type="similarity">
    <text evidence="4 16">Belongs to the ferredoxin--NADP reductase type 1 family.</text>
</comment>
<dbReference type="Gene3D" id="3.40.50.720">
    <property type="entry name" value="NAD(P)-binding Rossmann-like Domain"/>
    <property type="match status" value="1"/>
</dbReference>
<evidence type="ECO:0000256" key="4">
    <source>
        <dbReference type="ARBA" id="ARBA00008312"/>
    </source>
</evidence>
<dbReference type="InterPro" id="IPR036188">
    <property type="entry name" value="FAD/NAD-bd_sf"/>
</dbReference>
<proteinExistence type="inferred from homology"/>
<evidence type="ECO:0000313" key="20">
    <source>
        <dbReference type="Proteomes" id="UP000749559"/>
    </source>
</evidence>
<feature type="binding site" evidence="17">
    <location>
        <position position="39"/>
    </location>
    <ligand>
        <name>FAD</name>
        <dbReference type="ChEBI" id="CHEBI:57692"/>
    </ligand>
</feature>
<evidence type="ECO:0000256" key="6">
    <source>
        <dbReference type="ARBA" id="ARBA00016287"/>
    </source>
</evidence>
<feature type="binding site" evidence="18">
    <location>
        <begin position="219"/>
        <end position="220"/>
    </location>
    <ligand>
        <name>NADP(+)</name>
        <dbReference type="ChEBI" id="CHEBI:58349"/>
    </ligand>
</feature>
<dbReference type="PANTHER" id="PTHR48467:SF1">
    <property type="entry name" value="GLUTAMATE SYNTHASE 1 [NADH], CHLOROPLASTIC-LIKE"/>
    <property type="match status" value="1"/>
</dbReference>
<dbReference type="FunFam" id="3.50.50.60:FF:000036">
    <property type="entry name" value="NADPH:adrenodoxin oxidoreductase, mitochondrial"/>
    <property type="match status" value="1"/>
</dbReference>
<dbReference type="SUPFAM" id="SSF51971">
    <property type="entry name" value="Nucleotide-binding domain"/>
    <property type="match status" value="1"/>
</dbReference>
<comment type="caution">
    <text evidence="19">The sequence shown here is derived from an EMBL/GenBank/DDBJ whole genome shotgun (WGS) entry which is preliminary data.</text>
</comment>
<keyword evidence="12" id="KW-0249">Electron transport</keyword>
<evidence type="ECO:0000256" key="10">
    <source>
        <dbReference type="ARBA" id="ARBA00022857"/>
    </source>
</evidence>
<dbReference type="PIRSF" id="PIRSF000362">
    <property type="entry name" value="FNR"/>
    <property type="match status" value="1"/>
</dbReference>
<evidence type="ECO:0000256" key="12">
    <source>
        <dbReference type="ARBA" id="ARBA00022982"/>
    </source>
</evidence>
<evidence type="ECO:0000256" key="15">
    <source>
        <dbReference type="ARBA" id="ARBA00048933"/>
    </source>
</evidence>
<dbReference type="AlphaFoldDB" id="A0A8J1UP38"/>
<evidence type="ECO:0000256" key="14">
    <source>
        <dbReference type="ARBA" id="ARBA00023128"/>
    </source>
</evidence>
<comment type="subcellular location">
    <subcellularLocation>
        <location evidence="2 16">Mitochondrion</location>
    </subcellularLocation>
</comment>
<dbReference type="Gene3D" id="3.50.50.60">
    <property type="entry name" value="FAD/NAD(P)-binding domain"/>
    <property type="match status" value="1"/>
</dbReference>
<evidence type="ECO:0000256" key="9">
    <source>
        <dbReference type="ARBA" id="ARBA00022827"/>
    </source>
</evidence>
<keyword evidence="20" id="KW-1185">Reference proteome</keyword>
<name>A0A8J1UP38_OWEFU</name>
<keyword evidence="14 16" id="KW-0496">Mitochondrion</keyword>
<dbReference type="InterPro" id="IPR021163">
    <property type="entry name" value="Ferredox_Rdtase_adrenod"/>
</dbReference>
<feature type="binding site" evidence="18">
    <location>
        <begin position="175"/>
        <end position="178"/>
    </location>
    <ligand>
        <name>NADP(+)</name>
        <dbReference type="ChEBI" id="CHEBI:58349"/>
    </ligand>
</feature>
<accession>A0A8J1UP38</accession>
<dbReference type="PRINTS" id="PR00419">
    <property type="entry name" value="ADXRDTASE"/>
</dbReference>
<comment type="cofactor">
    <cofactor evidence="1 16 17">
        <name>FAD</name>
        <dbReference type="ChEBI" id="CHEBI:57692"/>
    </cofactor>
</comment>
<comment type="catalytic activity">
    <reaction evidence="15 16">
        <text>2 reduced [adrenodoxin] + NADP(+) + H(+) = 2 oxidized [adrenodoxin] + NADPH</text>
        <dbReference type="Rhea" id="RHEA:42312"/>
        <dbReference type="Rhea" id="RHEA-COMP:9998"/>
        <dbReference type="Rhea" id="RHEA-COMP:9999"/>
        <dbReference type="ChEBI" id="CHEBI:15378"/>
        <dbReference type="ChEBI" id="CHEBI:33737"/>
        <dbReference type="ChEBI" id="CHEBI:33738"/>
        <dbReference type="ChEBI" id="CHEBI:57783"/>
        <dbReference type="ChEBI" id="CHEBI:58349"/>
        <dbReference type="EC" id="1.18.1.6"/>
    </reaction>
</comment>
<evidence type="ECO:0000256" key="11">
    <source>
        <dbReference type="ARBA" id="ARBA00022946"/>
    </source>
</evidence>
<comment type="pathway">
    <text evidence="3">Steroid metabolism; cholesterol metabolism.</text>
</comment>
<dbReference type="EC" id="1.18.1.6" evidence="5 16"/>
<evidence type="ECO:0000313" key="19">
    <source>
        <dbReference type="EMBL" id="CAH1793570.1"/>
    </source>
</evidence>
<evidence type="ECO:0000256" key="5">
    <source>
        <dbReference type="ARBA" id="ARBA00013219"/>
    </source>
</evidence>
<evidence type="ECO:0000256" key="13">
    <source>
        <dbReference type="ARBA" id="ARBA00023002"/>
    </source>
</evidence>
<dbReference type="GO" id="GO:0016491">
    <property type="term" value="F:oxidoreductase activity"/>
    <property type="evidence" value="ECO:0007669"/>
    <property type="project" value="UniProtKB-KW"/>
</dbReference>
<keyword evidence="8 16" id="KW-0285">Flavoprotein</keyword>
<reference evidence="19" key="1">
    <citation type="submission" date="2022-03" db="EMBL/GenBank/DDBJ databases">
        <authorList>
            <person name="Martin C."/>
        </authorList>
    </citation>
    <scope>NUCLEOTIDE SEQUENCE</scope>
</reference>
<dbReference type="InterPro" id="IPR055275">
    <property type="entry name" value="Ferredox_Rdtase"/>
</dbReference>
<protein>
    <recommendedName>
        <fullName evidence="6 16">NADPH:adrenodoxin oxidoreductase, mitochondrial</fullName>
        <ecNumber evidence="5 16">1.18.1.6</ecNumber>
    </recommendedName>
</protein>
<dbReference type="GO" id="GO:0005739">
    <property type="term" value="C:mitochondrion"/>
    <property type="evidence" value="ECO:0007669"/>
    <property type="project" value="UniProtKB-SubCell"/>
</dbReference>
<feature type="binding site" evidence="17">
    <location>
        <begin position="389"/>
        <end position="391"/>
    </location>
    <ligand>
        <name>FAD</name>
        <dbReference type="ChEBI" id="CHEBI:57692"/>
    </ligand>
</feature>
<dbReference type="GO" id="GO:0008203">
    <property type="term" value="P:cholesterol metabolic process"/>
    <property type="evidence" value="ECO:0007669"/>
    <property type="project" value="UniProtKB-UniPathway"/>
</dbReference>
<evidence type="ECO:0000256" key="7">
    <source>
        <dbReference type="ARBA" id="ARBA00022448"/>
    </source>
</evidence>
<evidence type="ECO:0000256" key="3">
    <source>
        <dbReference type="ARBA" id="ARBA00004731"/>
    </source>
</evidence>
<feature type="binding site" evidence="17">
    <location>
        <position position="60"/>
    </location>
    <ligand>
        <name>FAD</name>
        <dbReference type="ChEBI" id="CHEBI:57692"/>
    </ligand>
</feature>
<evidence type="ECO:0000256" key="18">
    <source>
        <dbReference type="PIRSR" id="PIRSR000362-2"/>
    </source>
</evidence>
<dbReference type="Proteomes" id="UP000749559">
    <property type="component" value="Unassembled WGS sequence"/>
</dbReference>
<keyword evidence="7" id="KW-0813">Transport</keyword>
<evidence type="ECO:0000256" key="8">
    <source>
        <dbReference type="ARBA" id="ARBA00022630"/>
    </source>
</evidence>
<feature type="binding site" evidence="17">
    <location>
        <position position="68"/>
    </location>
    <ligand>
        <name>FAD</name>
        <dbReference type="ChEBI" id="CHEBI:57692"/>
    </ligand>
</feature>
<dbReference type="OrthoDB" id="333024at2759"/>
<feature type="binding site" evidence="17">
    <location>
        <position position="104"/>
    </location>
    <ligand>
        <name>FAD</name>
        <dbReference type="ChEBI" id="CHEBI:57692"/>
    </ligand>
</feature>
<dbReference type="PANTHER" id="PTHR48467">
    <property type="entry name" value="GLUTAMATE SYNTHASE 1 [NADH], CHLOROPLASTIC-LIKE"/>
    <property type="match status" value="1"/>
</dbReference>
<evidence type="ECO:0000256" key="16">
    <source>
        <dbReference type="PIRNR" id="PIRNR000362"/>
    </source>
</evidence>
<organism evidence="19 20">
    <name type="scientific">Owenia fusiformis</name>
    <name type="common">Polychaete worm</name>
    <dbReference type="NCBI Taxonomy" id="6347"/>
    <lineage>
        <taxon>Eukaryota</taxon>
        <taxon>Metazoa</taxon>
        <taxon>Spiralia</taxon>
        <taxon>Lophotrochozoa</taxon>
        <taxon>Annelida</taxon>
        <taxon>Polychaeta</taxon>
        <taxon>Sedentaria</taxon>
        <taxon>Canalipalpata</taxon>
        <taxon>Sabellida</taxon>
        <taxon>Oweniida</taxon>
        <taxon>Oweniidae</taxon>
        <taxon>Owenia</taxon>
    </lineage>
</organism>
<evidence type="ECO:0000256" key="17">
    <source>
        <dbReference type="PIRSR" id="PIRSR000362-1"/>
    </source>
</evidence>
<evidence type="ECO:0000256" key="2">
    <source>
        <dbReference type="ARBA" id="ARBA00004173"/>
    </source>
</evidence>
<dbReference type="UniPathway" id="UPA00296"/>
<sequence>MLRLQPRSCYKKLGHCVIRYLSSTSEATPHVCIVGSGPAGFYTAQQLLKGHPKVRVDILEKLPVPFGLVRFGVAPDHPEVKNVINTFTQTAQNDRCRFIGNVHVGDDVTVAQLRHLYTAVVFCYGADDDRTLGIPGEDIHGVYSARSFVGWYNGLPENTQLEPDLDTDTAVLVGHGNVALDIARILLTPVDILKKTDITQHALEALSRSRVRRVYTVGRRGPLQVAFTIKELREMTKIPDCTPVINKEDITPLESIIKDIPRPRKRLSELMIKTAKAEMTDSSKEWHLKFLRSPLEIIADNTNSRVGAIRLGINKLEGPLDEKQKSIPTEEEESLPCGLVLRSIGYKSISIDGAIPFDTKQGIIKNTAGRVHGENGLYCSGWVRRGPTGVILTTMTDGFDVGKVIVEDLNSGAIQADHTHVGYDGLMVTLNKSGVKTVSFSEWEKIDNAESRNGEKVGKPREKFTNIKSMMDLVT</sequence>
<keyword evidence="11" id="KW-0809">Transit peptide</keyword>
<dbReference type="Pfam" id="PF13450">
    <property type="entry name" value="NAD_binding_8"/>
    <property type="match status" value="1"/>
</dbReference>
<gene>
    <name evidence="19" type="ORF">OFUS_LOCUS18405</name>
</gene>
<feature type="binding site" evidence="17">
    <location>
        <position position="382"/>
    </location>
    <ligand>
        <name>FAD</name>
        <dbReference type="ChEBI" id="CHEBI:57692"/>
    </ligand>
</feature>
<feature type="binding site" evidence="18">
    <location>
        <position position="231"/>
    </location>
    <ligand>
        <name>NADP(+)</name>
        <dbReference type="ChEBI" id="CHEBI:58349"/>
    </ligand>
</feature>
<evidence type="ECO:0000256" key="1">
    <source>
        <dbReference type="ARBA" id="ARBA00001974"/>
    </source>
</evidence>
<keyword evidence="10 16" id="KW-0521">NADP</keyword>
<feature type="binding site" evidence="18">
    <location>
        <position position="389"/>
    </location>
    <ligand>
        <name>NADP(+)</name>
        <dbReference type="ChEBI" id="CHEBI:58349"/>
    </ligand>
</feature>
<keyword evidence="13 16" id="KW-0560">Oxidoreductase</keyword>
<dbReference type="EMBL" id="CAIIXF020000009">
    <property type="protein sequence ID" value="CAH1793570.1"/>
    <property type="molecule type" value="Genomic_DNA"/>
</dbReference>
<keyword evidence="9 16" id="KW-0274">FAD</keyword>